<dbReference type="PANTHER" id="PTHR47184">
    <property type="entry name" value="PHOSPHATIDYLINOSITOL 3-AND 4-KINASE FAMILY PROTEIN-RELATED"/>
    <property type="match status" value="1"/>
</dbReference>
<feature type="compositionally biased region" description="Low complexity" evidence="1">
    <location>
        <begin position="645"/>
        <end position="658"/>
    </location>
</feature>
<feature type="compositionally biased region" description="Basic and acidic residues" evidence="1">
    <location>
        <begin position="606"/>
        <end position="622"/>
    </location>
</feature>
<dbReference type="InterPro" id="IPR032460">
    <property type="entry name" value="Symplekin/Pta1_N"/>
</dbReference>
<feature type="domain" description="Symplekin C-terminal" evidence="3">
    <location>
        <begin position="1175"/>
        <end position="1353"/>
    </location>
</feature>
<evidence type="ECO:0000313" key="5">
    <source>
        <dbReference type="Proteomes" id="UP001642260"/>
    </source>
</evidence>
<sequence>MLEPKEARLHNTKRRSSQLQRLKTAGCFAHLEAIPLCFSSSCVSASQRLTAPDPYSRVAEILLLQPSKTLKDNSANRISNSAMAAAAATARTQALSLLAAANNHGDLAVKLSSLRQVKEILLSLEEPSLSAEIFPYLAELHSSPEILVRKSLLEIIEEVGLRMVDHSYALVTVLVVLARDEDPIVAKKAISVGTAFYCSILEEMAVQFHHRGKVDRWVGELWTWMVKFKDVVFSTALEPGSVGVKVLAIKFMETFILLFTPDASDPEIFSNDGSRQMFNISWLSGGHPILNSVTLTSEANKTFGILLDLIQSARRLPGALAIAVVSCLAVVARKRPVHYNTVLSVLLDFHPNLETAKGCHAASVQYSIRTALLGFLRCTSSPMIESRDKLLRAFRVMNASDVADQVIRQVDKLVRKNERFARENWSGKNNQPIKHPNSWDLSKKRIMSQGEDDTMNGGVAPKRLRHNTNMHLTPQVQISDSSHGPVSTNGISPANHPSDSEPTPVEQMVSMIGAMLAEGDKGAASLDILISKLHPDILADIVITSMKHLPSSPPTLKTSLDTPADIIVSSSINSMRSPTQLQLPFDPTHPSGLSSDVPSLNSTVADPRRDSRRDPRRLDPRRLNSSGGPTSLPVGEGKEAVPVQSDLSSLPSNPLSVPTVTAGDSSSVYPTTIEHSPNKVVGNSVIRISDQLDCREDLLTAPSECVHPSKGKSSLDVPISPCKNDEGIRETTFSDSDTKCRDDLASIPDVDQHSPSESGPDFDLQPPVASEITAEEESYRELASVPSYIDLTTEQSKTVGKLALERIIESNRHVCGFDCNKIRMSLIARLIAKIDAGNDVATILREHISVDHREFKGHELVLHVLYHLHAMANLDTDESSSYATVYENFLIAVARSFLDALPASDKSFSRLFGEAPHLPDAAIKLLDELCSTRDDPIGREICDSERVTQGLGAVWSLILVRPNARKACLAIALNCSVHSEEDIRVKAIRLVTNRLYHLTYISEHVEKFATDMLLTAVNSEPDHSQIGFTAEEIKTEAKSQTTSTSDSPSARTSDTHSHQDRQTSRDVSVLSFSEAQRLTSLFFALCKKKPSLLRLVFEVYGKAPKTVNQAFHRHIPILIRELGSSYKELLHIISDPPKGSENLLTLVLQILTQEVAPSSDLIGTVKHLYETKLKDVSILIPLLSSLTKDEVLPIFPPLLNLPPDKFQLALAHILQGSAHTGPALTPAEVLIAIHDVVPEKDGPPLKKITDACSACFEQRTVFTQQVLARALGQMVDRTPLPLLFMRTVIQAIDAFPTLVEFVMEILSKLVSRQIWRLPKLWPGFLKCVSQTQPHSFPVLLELPMPQLESIMKKFPDLRPSLTAYANQPTIRASLPNSALSVLGLENGHDSRSQMQPSDASSSIHGVALT</sequence>
<evidence type="ECO:0000313" key="4">
    <source>
        <dbReference type="EMBL" id="CAH8349857.1"/>
    </source>
</evidence>
<evidence type="ECO:0000259" key="3">
    <source>
        <dbReference type="Pfam" id="PF12295"/>
    </source>
</evidence>
<keyword evidence="5" id="KW-1185">Reference proteome</keyword>
<accession>A0ABC8K1X5</accession>
<protein>
    <recommendedName>
        <fullName evidence="6">Symplekin</fullName>
    </recommendedName>
</protein>
<evidence type="ECO:0000259" key="2">
    <source>
        <dbReference type="Pfam" id="PF11935"/>
    </source>
</evidence>
<feature type="region of interest" description="Disordered" evidence="1">
    <location>
        <begin position="1033"/>
        <end position="1066"/>
    </location>
</feature>
<comment type="caution">
    <text evidence="4">The sequence shown here is derived from an EMBL/GenBank/DDBJ whole genome shotgun (WGS) entry which is preliminary data.</text>
</comment>
<dbReference type="EMBL" id="CAKOAT010164043">
    <property type="protein sequence ID" value="CAH8349857.1"/>
    <property type="molecule type" value="Genomic_DNA"/>
</dbReference>
<feature type="region of interest" description="Disordered" evidence="1">
    <location>
        <begin position="1387"/>
        <end position="1409"/>
    </location>
</feature>
<feature type="compositionally biased region" description="Polar residues" evidence="1">
    <location>
        <begin position="1392"/>
        <end position="1403"/>
    </location>
</feature>
<feature type="region of interest" description="Disordered" evidence="1">
    <location>
        <begin position="730"/>
        <end position="766"/>
    </location>
</feature>
<feature type="region of interest" description="Disordered" evidence="1">
    <location>
        <begin position="475"/>
        <end position="504"/>
    </location>
</feature>
<evidence type="ECO:0000256" key="1">
    <source>
        <dbReference type="SAM" id="MobiDB-lite"/>
    </source>
</evidence>
<reference evidence="4 5" key="1">
    <citation type="submission" date="2022-03" db="EMBL/GenBank/DDBJ databases">
        <authorList>
            <person name="Macdonald S."/>
            <person name="Ahmed S."/>
            <person name="Newling K."/>
        </authorList>
    </citation>
    <scope>NUCLEOTIDE SEQUENCE [LARGE SCALE GENOMIC DNA]</scope>
</reference>
<feature type="compositionally biased region" description="Polar residues" evidence="1">
    <location>
        <begin position="591"/>
        <end position="604"/>
    </location>
</feature>
<feature type="compositionally biased region" description="Basic and acidic residues" evidence="1">
    <location>
        <begin position="736"/>
        <end position="754"/>
    </location>
</feature>
<organism evidence="4 5">
    <name type="scientific">Eruca vesicaria subsp. sativa</name>
    <name type="common">Garden rocket</name>
    <name type="synonym">Eruca sativa</name>
    <dbReference type="NCBI Taxonomy" id="29727"/>
    <lineage>
        <taxon>Eukaryota</taxon>
        <taxon>Viridiplantae</taxon>
        <taxon>Streptophyta</taxon>
        <taxon>Embryophyta</taxon>
        <taxon>Tracheophyta</taxon>
        <taxon>Spermatophyta</taxon>
        <taxon>Magnoliopsida</taxon>
        <taxon>eudicotyledons</taxon>
        <taxon>Gunneridae</taxon>
        <taxon>Pentapetalae</taxon>
        <taxon>rosids</taxon>
        <taxon>malvids</taxon>
        <taxon>Brassicales</taxon>
        <taxon>Brassicaceae</taxon>
        <taxon>Brassiceae</taxon>
        <taxon>Eruca</taxon>
    </lineage>
</organism>
<dbReference type="Gene3D" id="1.25.10.10">
    <property type="entry name" value="Leucine-rich Repeat Variant"/>
    <property type="match status" value="1"/>
</dbReference>
<feature type="compositionally biased region" description="Polar residues" evidence="1">
    <location>
        <begin position="1038"/>
        <end position="1052"/>
    </location>
</feature>
<feature type="compositionally biased region" description="Polar residues" evidence="1">
    <location>
        <begin position="662"/>
        <end position="674"/>
    </location>
</feature>
<feature type="region of interest" description="Disordered" evidence="1">
    <location>
        <begin position="578"/>
        <end position="674"/>
    </location>
</feature>
<evidence type="ECO:0008006" key="6">
    <source>
        <dbReference type="Google" id="ProtNLM"/>
    </source>
</evidence>
<proteinExistence type="predicted"/>
<dbReference type="SUPFAM" id="SSF48371">
    <property type="entry name" value="ARM repeat"/>
    <property type="match status" value="1"/>
</dbReference>
<gene>
    <name evidence="4" type="ORF">ERUC_LOCUS17791</name>
</gene>
<feature type="domain" description="Symplekin/Pta1 N-terminal" evidence="2">
    <location>
        <begin position="182"/>
        <end position="396"/>
    </location>
</feature>
<dbReference type="InterPro" id="IPR016024">
    <property type="entry name" value="ARM-type_fold"/>
</dbReference>
<dbReference type="Pfam" id="PF11935">
    <property type="entry name" value="SYMPK_PTA1_N"/>
    <property type="match status" value="1"/>
</dbReference>
<dbReference type="InterPro" id="IPR011989">
    <property type="entry name" value="ARM-like"/>
</dbReference>
<dbReference type="Pfam" id="PF12295">
    <property type="entry name" value="Symplekin_C"/>
    <property type="match status" value="1"/>
</dbReference>
<feature type="compositionally biased region" description="Polar residues" evidence="1">
    <location>
        <begin position="475"/>
        <end position="501"/>
    </location>
</feature>
<feature type="compositionally biased region" description="Basic and acidic residues" evidence="1">
    <location>
        <begin position="1053"/>
        <end position="1064"/>
    </location>
</feature>
<name>A0ABC8K1X5_ERUVS</name>
<dbReference type="InterPro" id="IPR022075">
    <property type="entry name" value="Symplekin_C"/>
</dbReference>
<dbReference type="PANTHER" id="PTHR47184:SF3">
    <property type="entry name" value="PHOSPHATIDYLINOSITOL 3-AND 4-KINASE FAMILY PROTEIN-RELATED"/>
    <property type="match status" value="1"/>
</dbReference>
<dbReference type="Proteomes" id="UP001642260">
    <property type="component" value="Unassembled WGS sequence"/>
</dbReference>